<keyword evidence="2" id="KW-1185">Reference proteome</keyword>
<organism evidence="1 2">
    <name type="scientific">Clostridium colicanis DSM 13634</name>
    <dbReference type="NCBI Taxonomy" id="1121305"/>
    <lineage>
        <taxon>Bacteria</taxon>
        <taxon>Bacillati</taxon>
        <taxon>Bacillota</taxon>
        <taxon>Clostridia</taxon>
        <taxon>Eubacteriales</taxon>
        <taxon>Clostridiaceae</taxon>
        <taxon>Clostridium</taxon>
    </lineage>
</organism>
<dbReference type="PATRIC" id="fig|1121305.3.peg.1919"/>
<sequence length="190" mass="22840">MYKFKKYFKSLNTRSGVGHKNMDIKLRQYIDSLDEDVLRLQVIDMYRIFPEVKKYYDLKINPDLEKKLLDQYKMLIKKKFFFHKGKVKVKYSDISKIIREFNDKATMPDNVVELMLYYIDLGIELANTYGMVEEEFYINIEATFVKALKHIFRYDLKDIFKDKVKNIVESISITQGDFKDSMSNILFSYY</sequence>
<proteinExistence type="predicted"/>
<gene>
    <name evidence="1" type="ORF">CLCOL_19160</name>
</gene>
<dbReference type="Pfam" id="PF19652">
    <property type="entry name" value="DUF6155"/>
    <property type="match status" value="1"/>
</dbReference>
<dbReference type="Proteomes" id="UP000075374">
    <property type="component" value="Unassembled WGS sequence"/>
</dbReference>
<dbReference type="EMBL" id="LTBB01000010">
    <property type="protein sequence ID" value="KYH28424.1"/>
    <property type="molecule type" value="Genomic_DNA"/>
</dbReference>
<accession>A0A151ALA8</accession>
<dbReference type="STRING" id="1121305.CLCOL_19160"/>
<dbReference type="InterPro" id="IPR046153">
    <property type="entry name" value="DUF6155"/>
</dbReference>
<comment type="caution">
    <text evidence="1">The sequence shown here is derived from an EMBL/GenBank/DDBJ whole genome shotgun (WGS) entry which is preliminary data.</text>
</comment>
<protein>
    <submittedName>
        <fullName evidence="1">Uncharacterized protein</fullName>
    </submittedName>
</protein>
<name>A0A151ALA8_9CLOT</name>
<evidence type="ECO:0000313" key="1">
    <source>
        <dbReference type="EMBL" id="KYH28424.1"/>
    </source>
</evidence>
<evidence type="ECO:0000313" key="2">
    <source>
        <dbReference type="Proteomes" id="UP000075374"/>
    </source>
</evidence>
<reference evidence="1 2" key="1">
    <citation type="submission" date="2016-02" db="EMBL/GenBank/DDBJ databases">
        <title>Genome sequence of Clostridium colicanis DSM 13634.</title>
        <authorList>
            <person name="Poehlein A."/>
            <person name="Daniel R."/>
        </authorList>
    </citation>
    <scope>NUCLEOTIDE SEQUENCE [LARGE SCALE GENOMIC DNA]</scope>
    <source>
        <strain evidence="1 2">DSM 13634</strain>
    </source>
</reference>
<dbReference type="AlphaFoldDB" id="A0A151ALA8"/>